<sequence length="229" mass="25390">MGAQYCHAQPLTGKCAEIYRRGRHALIGISPFNSKFSTEYLILVARWANETFRSFDFLLAGDEAALLLEATGTPAGRARYKSRKAVRRNLRSVQDALAHLGRPARARILNIADFTGHEVYAMARKEGAAAFAADPEFRAACLEMVDKAVRGRMRTVDVAGSAAVPEQLERAVEYVLAELPFLTRGPEVVGVEEFVVVYHQSWPLYERILAGEFPLTVHPAQGYVNLDQP</sequence>
<comment type="similarity">
    <text evidence="1">Belongs to the CDPS family.</text>
</comment>
<dbReference type="GO" id="GO:0016755">
    <property type="term" value="F:aminoacyltransferase activity"/>
    <property type="evidence" value="ECO:0007669"/>
    <property type="project" value="InterPro"/>
</dbReference>
<dbReference type="NCBIfam" id="TIGR04539">
    <property type="entry name" value="tRNA_cyclodipep"/>
    <property type="match status" value="1"/>
</dbReference>
<reference evidence="4 5" key="1">
    <citation type="submission" date="2018-03" db="EMBL/GenBank/DDBJ databases">
        <title>Genomic Encyclopedia of Archaeal and Bacterial Type Strains, Phase II (KMG-II): from individual species to whole genera.</title>
        <authorList>
            <person name="Goeker M."/>
        </authorList>
    </citation>
    <scope>NUCLEOTIDE SEQUENCE [LARGE SCALE GENOMIC DNA]</scope>
    <source>
        <strain evidence="4 5">DSM 45601</strain>
    </source>
</reference>
<organism evidence="4 5">
    <name type="scientific">Allonocardiopsis opalescens</name>
    <dbReference type="NCBI Taxonomy" id="1144618"/>
    <lineage>
        <taxon>Bacteria</taxon>
        <taxon>Bacillati</taxon>
        <taxon>Actinomycetota</taxon>
        <taxon>Actinomycetes</taxon>
        <taxon>Streptosporangiales</taxon>
        <taxon>Allonocardiopsis</taxon>
    </lineage>
</organism>
<protein>
    <recommendedName>
        <fullName evidence="3">Cyclodipeptide synthase</fullName>
    </recommendedName>
</protein>
<accession>A0A2T0Q4T3</accession>
<dbReference type="Pfam" id="PF16715">
    <property type="entry name" value="CDPS"/>
    <property type="match status" value="1"/>
</dbReference>
<gene>
    <name evidence="4" type="ORF">CLV72_104407</name>
</gene>
<dbReference type="InterPro" id="IPR030903">
    <property type="entry name" value="CDPS"/>
</dbReference>
<evidence type="ECO:0000256" key="3">
    <source>
        <dbReference type="ARBA" id="ARBA00030771"/>
    </source>
</evidence>
<dbReference type="InterPro" id="IPR038622">
    <property type="entry name" value="CDPS_sf"/>
</dbReference>
<evidence type="ECO:0000256" key="1">
    <source>
        <dbReference type="ARBA" id="ARBA00006034"/>
    </source>
</evidence>
<dbReference type="AlphaFoldDB" id="A0A2T0Q4T3"/>
<dbReference type="Proteomes" id="UP000237846">
    <property type="component" value="Unassembled WGS sequence"/>
</dbReference>
<keyword evidence="2" id="KW-0808">Transferase</keyword>
<name>A0A2T0Q4T3_9ACTN</name>
<dbReference type="Gene3D" id="3.40.50.11710">
    <property type="entry name" value="Cyclodipeptide synthase"/>
    <property type="match status" value="1"/>
</dbReference>
<dbReference type="OrthoDB" id="2895472at2"/>
<dbReference type="RefSeq" id="WP_106246332.1">
    <property type="nucleotide sequence ID" value="NZ_PVZC01000004.1"/>
</dbReference>
<evidence type="ECO:0000256" key="2">
    <source>
        <dbReference type="ARBA" id="ARBA00022679"/>
    </source>
</evidence>
<keyword evidence="5" id="KW-1185">Reference proteome</keyword>
<dbReference type="EMBL" id="PVZC01000004">
    <property type="protein sequence ID" value="PRX98827.1"/>
    <property type="molecule type" value="Genomic_DNA"/>
</dbReference>
<proteinExistence type="inferred from homology"/>
<comment type="caution">
    <text evidence="4">The sequence shown here is derived from an EMBL/GenBank/DDBJ whole genome shotgun (WGS) entry which is preliminary data.</text>
</comment>
<evidence type="ECO:0000313" key="5">
    <source>
        <dbReference type="Proteomes" id="UP000237846"/>
    </source>
</evidence>
<evidence type="ECO:0000313" key="4">
    <source>
        <dbReference type="EMBL" id="PRX98827.1"/>
    </source>
</evidence>